<feature type="region of interest" description="Disordered" evidence="1">
    <location>
        <begin position="1"/>
        <end position="67"/>
    </location>
</feature>
<dbReference type="Proteomes" id="UP000464658">
    <property type="component" value="Chromosome"/>
</dbReference>
<organism evidence="2 3">
    <name type="scientific">Bacillus safensis</name>
    <dbReference type="NCBI Taxonomy" id="561879"/>
    <lineage>
        <taxon>Bacteria</taxon>
        <taxon>Bacillati</taxon>
        <taxon>Bacillota</taxon>
        <taxon>Bacilli</taxon>
        <taxon>Bacillales</taxon>
        <taxon>Bacillaceae</taxon>
        <taxon>Bacillus</taxon>
    </lineage>
</organism>
<feature type="compositionally biased region" description="Basic and acidic residues" evidence="1">
    <location>
        <begin position="14"/>
        <end position="67"/>
    </location>
</feature>
<feature type="compositionally biased region" description="Basic residues" evidence="1">
    <location>
        <begin position="1"/>
        <end position="13"/>
    </location>
</feature>
<protein>
    <submittedName>
        <fullName evidence="2">Uncharacterized protein</fullName>
    </submittedName>
</protein>
<name>A0A5S9MGC1_BACIA</name>
<sequence length="111" mass="13977">MRKKDHVHHKKDHKDHFHHENKDHKDNKDHFHHENKDHKDKDHFHHENKEHKDNKDHFHHENKGHLKKEVAKGMIRLFIFRIKKRREKTWSMAIIRTFLTSRKCQIWEGQR</sequence>
<dbReference type="EMBL" id="AP021906">
    <property type="protein sequence ID" value="BBP91204.1"/>
    <property type="molecule type" value="Genomic_DNA"/>
</dbReference>
<proteinExistence type="predicted"/>
<evidence type="ECO:0000256" key="1">
    <source>
        <dbReference type="SAM" id="MobiDB-lite"/>
    </source>
</evidence>
<reference evidence="2 3" key="1">
    <citation type="submission" date="2019-12" db="EMBL/GenBank/DDBJ databases">
        <title>Full genome sequence of a Bacillus safensis strain isolated from commercially available natto in Indonesia.</title>
        <authorList>
            <person name="Yoshida M."/>
            <person name="Uomi M."/>
            <person name="Waturangi D."/>
            <person name="Ekaputri J.J."/>
            <person name="Setiamarga D.H.E."/>
        </authorList>
    </citation>
    <scope>NUCLEOTIDE SEQUENCE [LARGE SCALE GENOMIC DNA]</scope>
    <source>
        <strain evidence="2 3">IDN1</strain>
    </source>
</reference>
<evidence type="ECO:0000313" key="2">
    <source>
        <dbReference type="EMBL" id="BBP91204.1"/>
    </source>
</evidence>
<dbReference type="AlphaFoldDB" id="A0A5S9MGC1"/>
<accession>A0A5S9MGC1</accession>
<gene>
    <name evidence="2" type="ORF">BsIDN1_48220</name>
</gene>
<evidence type="ECO:0000313" key="3">
    <source>
        <dbReference type="Proteomes" id="UP000464658"/>
    </source>
</evidence>